<dbReference type="AlphaFoldDB" id="A0A8T0DY63"/>
<dbReference type="EMBL" id="JABXBU010002231">
    <property type="protein sequence ID" value="KAF8763432.1"/>
    <property type="molecule type" value="Genomic_DNA"/>
</dbReference>
<sequence>MNSLCIAKSRMLPEKLDPSFLCQTFAVQVSVMLTIFRPNQDAFVAFILTRLHVWDTPPCPPLVIVRSDRLLGAEVCTEISDFAAFAFDKSAGKGVCVCIDSDCQRATMSIFCAVNVYKRQLDSNHNSKVYQLSVLEWGIFRIIFRWGRNFYSCLTILSGRQMRTEMMNDC</sequence>
<name>A0A8T0DY63_ARGBR</name>
<keyword evidence="2" id="KW-1185">Reference proteome</keyword>
<gene>
    <name evidence="1" type="ORF">HNY73_021619</name>
</gene>
<evidence type="ECO:0000313" key="2">
    <source>
        <dbReference type="Proteomes" id="UP000807504"/>
    </source>
</evidence>
<reference evidence="1" key="1">
    <citation type="journal article" date="2020" name="bioRxiv">
        <title>Chromosome-level reference genome of the European wasp spider Argiope bruennichi: a resource for studies on range expansion and evolutionary adaptation.</title>
        <authorList>
            <person name="Sheffer M.M."/>
            <person name="Hoppe A."/>
            <person name="Krehenwinkel H."/>
            <person name="Uhl G."/>
            <person name="Kuss A.W."/>
            <person name="Jensen L."/>
            <person name="Jensen C."/>
            <person name="Gillespie R.G."/>
            <person name="Hoff K.J."/>
            <person name="Prost S."/>
        </authorList>
    </citation>
    <scope>NUCLEOTIDE SEQUENCE</scope>
</reference>
<comment type="caution">
    <text evidence="1">The sequence shown here is derived from an EMBL/GenBank/DDBJ whole genome shotgun (WGS) entry which is preliminary data.</text>
</comment>
<evidence type="ECO:0000313" key="1">
    <source>
        <dbReference type="EMBL" id="KAF8763432.1"/>
    </source>
</evidence>
<accession>A0A8T0DY63</accession>
<reference evidence="1" key="2">
    <citation type="submission" date="2020-06" db="EMBL/GenBank/DDBJ databases">
        <authorList>
            <person name="Sheffer M."/>
        </authorList>
    </citation>
    <scope>NUCLEOTIDE SEQUENCE</scope>
</reference>
<organism evidence="1 2">
    <name type="scientific">Argiope bruennichi</name>
    <name type="common">Wasp spider</name>
    <name type="synonym">Aranea bruennichi</name>
    <dbReference type="NCBI Taxonomy" id="94029"/>
    <lineage>
        <taxon>Eukaryota</taxon>
        <taxon>Metazoa</taxon>
        <taxon>Ecdysozoa</taxon>
        <taxon>Arthropoda</taxon>
        <taxon>Chelicerata</taxon>
        <taxon>Arachnida</taxon>
        <taxon>Araneae</taxon>
        <taxon>Araneomorphae</taxon>
        <taxon>Entelegynae</taxon>
        <taxon>Araneoidea</taxon>
        <taxon>Araneidae</taxon>
        <taxon>Argiope</taxon>
    </lineage>
</organism>
<proteinExistence type="predicted"/>
<protein>
    <submittedName>
        <fullName evidence="1">Uncharacterized protein</fullName>
    </submittedName>
</protein>
<dbReference type="Proteomes" id="UP000807504">
    <property type="component" value="Unassembled WGS sequence"/>
</dbReference>